<dbReference type="Proteomes" id="UP001152320">
    <property type="component" value="Chromosome 1"/>
</dbReference>
<keyword evidence="2" id="KW-1185">Reference proteome</keyword>
<name>A0A9Q1CRV3_HOLLE</name>
<dbReference type="InterPro" id="IPR011029">
    <property type="entry name" value="DEATH-like_dom_sf"/>
</dbReference>
<dbReference type="AlphaFoldDB" id="A0A9Q1CRV3"/>
<protein>
    <submittedName>
        <fullName evidence="1">Uncharacterized protein</fullName>
    </submittedName>
</protein>
<accession>A0A9Q1CRV3</accession>
<evidence type="ECO:0000313" key="1">
    <source>
        <dbReference type="EMBL" id="KAJ8049733.1"/>
    </source>
</evidence>
<dbReference type="Gene3D" id="1.10.533.10">
    <property type="entry name" value="Death Domain, Fas"/>
    <property type="match status" value="1"/>
</dbReference>
<gene>
    <name evidence="1" type="ORF">HOLleu_02610</name>
</gene>
<comment type="caution">
    <text evidence="1">The sequence shown here is derived from an EMBL/GenBank/DDBJ whole genome shotgun (WGS) entry which is preliminary data.</text>
</comment>
<evidence type="ECO:0000313" key="2">
    <source>
        <dbReference type="Proteomes" id="UP001152320"/>
    </source>
</evidence>
<organism evidence="1 2">
    <name type="scientific">Holothuria leucospilota</name>
    <name type="common">Black long sea cucumber</name>
    <name type="synonym">Mertensiothuria leucospilota</name>
    <dbReference type="NCBI Taxonomy" id="206669"/>
    <lineage>
        <taxon>Eukaryota</taxon>
        <taxon>Metazoa</taxon>
        <taxon>Echinodermata</taxon>
        <taxon>Eleutherozoa</taxon>
        <taxon>Echinozoa</taxon>
        <taxon>Holothuroidea</taxon>
        <taxon>Aspidochirotacea</taxon>
        <taxon>Aspidochirotida</taxon>
        <taxon>Holothuriidae</taxon>
        <taxon>Holothuria</taxon>
    </lineage>
</organism>
<proteinExistence type="predicted"/>
<reference evidence="1" key="1">
    <citation type="submission" date="2021-10" db="EMBL/GenBank/DDBJ databases">
        <title>Tropical sea cucumber genome reveals ecological adaptation and Cuvierian tubules defense mechanism.</title>
        <authorList>
            <person name="Chen T."/>
        </authorList>
    </citation>
    <scope>NUCLEOTIDE SEQUENCE</scope>
    <source>
        <strain evidence="1">Nanhai2018</strain>
        <tissue evidence="1">Muscle</tissue>
    </source>
</reference>
<sequence length="116" mass="12874">MSRIYPQKKQDRNTILGFGEFLVDTSSWLSSDAVKQLVLLFGFSVTEGDRIGGDNVKLINSLRKRGLISPTDISQLIHALEKINLQGVATKVQDSFEKLHGRGQKPRTMQGIYGGI</sequence>
<dbReference type="EMBL" id="JAIZAY010000001">
    <property type="protein sequence ID" value="KAJ8049733.1"/>
    <property type="molecule type" value="Genomic_DNA"/>
</dbReference>